<comment type="catalytic activity">
    <reaction evidence="10 11">
        <text>L-glutamine + H2O = L-glutamate + NH4(+)</text>
        <dbReference type="Rhea" id="RHEA:15889"/>
        <dbReference type="ChEBI" id="CHEBI:15377"/>
        <dbReference type="ChEBI" id="CHEBI:28938"/>
        <dbReference type="ChEBI" id="CHEBI:29985"/>
        <dbReference type="ChEBI" id="CHEBI:58359"/>
    </reaction>
</comment>
<dbReference type="AlphaFoldDB" id="A0A934WT83"/>
<protein>
    <recommendedName>
        <fullName evidence="11">Carbamoyl phosphate synthase small chain</fullName>
        <ecNumber evidence="11">6.3.5.5</ecNumber>
    </recommendedName>
    <alternativeName>
        <fullName evidence="11">Carbamoyl phosphate synthetase glutamine chain</fullName>
    </alternativeName>
</protein>
<dbReference type="EC" id="6.3.5.5" evidence="11"/>
<dbReference type="InterPro" id="IPR035686">
    <property type="entry name" value="CPSase_GATase1"/>
</dbReference>
<dbReference type="GO" id="GO:0044205">
    <property type="term" value="P:'de novo' UMP biosynthetic process"/>
    <property type="evidence" value="ECO:0007669"/>
    <property type="project" value="UniProtKB-UniRule"/>
</dbReference>
<comment type="subunit">
    <text evidence="11">Composed of two chains; the small (or glutamine) chain promotes the hydrolysis of glutamine to ammonia, which is used by the large (or ammonia) chain to synthesize carbamoyl phosphate. Tetramer of heterodimers (alpha,beta)4.</text>
</comment>
<evidence type="ECO:0000256" key="9">
    <source>
        <dbReference type="ARBA" id="ARBA00048816"/>
    </source>
</evidence>
<feature type="binding site" evidence="11">
    <location>
        <position position="254"/>
    </location>
    <ligand>
        <name>L-glutamine</name>
        <dbReference type="ChEBI" id="CHEBI:58359"/>
    </ligand>
</feature>
<feature type="binding site" evidence="11">
    <location>
        <position position="294"/>
    </location>
    <ligand>
        <name>L-glutamine</name>
        <dbReference type="ChEBI" id="CHEBI:58359"/>
    </ligand>
</feature>
<dbReference type="HAMAP" id="MF_01209">
    <property type="entry name" value="CPSase_S_chain"/>
    <property type="match status" value="1"/>
</dbReference>
<dbReference type="Gene3D" id="3.40.50.880">
    <property type="match status" value="1"/>
</dbReference>
<evidence type="ECO:0000259" key="12">
    <source>
        <dbReference type="SMART" id="SM01097"/>
    </source>
</evidence>
<dbReference type="RefSeq" id="WP_201428149.1">
    <property type="nucleotide sequence ID" value="NZ_JAEQMG010000134.1"/>
</dbReference>
<dbReference type="SMART" id="SM01097">
    <property type="entry name" value="CPSase_sm_chain"/>
    <property type="match status" value="1"/>
</dbReference>
<evidence type="ECO:0000313" key="14">
    <source>
        <dbReference type="Proteomes" id="UP000633365"/>
    </source>
</evidence>
<dbReference type="SUPFAM" id="SSF52317">
    <property type="entry name" value="Class I glutamine amidotransferase-like"/>
    <property type="match status" value="1"/>
</dbReference>
<dbReference type="PROSITE" id="PS51273">
    <property type="entry name" value="GATASE_TYPE_1"/>
    <property type="match status" value="1"/>
</dbReference>
<keyword evidence="11" id="KW-0028">Amino-acid biosynthesis</keyword>
<feature type="active site" evidence="11">
    <location>
        <position position="336"/>
    </location>
</feature>
<evidence type="ECO:0000256" key="11">
    <source>
        <dbReference type="HAMAP-Rule" id="MF_01209"/>
    </source>
</evidence>
<sequence length="360" mass="39751">MSRAAYLVLENGTVFEGKAFGAEKETMGELVFTTAMTGYLETLTDPSYFGQVVLHTFPLIGNYGVIRSDFETPTPALNGYIVREWCQAPSNFRSEGDLDTFLKEKGVTGICGLDTRALTRIVREYGVMNCRIQYTPEVTDEILNELKGFVITEAVEKTTISEIENFPVENAKYHVVLMDFGAKHNIGRELNKRGCNLTVVPAHTKAEEVLALNPDGIMLSNGPGDPAKNTAVIEELRKLTESKVPMFGICLGHQLLALAHGAKTEKLKYGHRGANQPVKELETGKVYITSQNHGYAVVSDSLPEDSEVSYVNGNDNTCEGVTYTSFPAFSVQFHPEAHGGPLDTSFLFDRFLKMMDDNKQ</sequence>
<feature type="active site" description="Nucleophile" evidence="11">
    <location>
        <position position="250"/>
    </location>
</feature>
<feature type="region of interest" description="CPSase" evidence="11">
    <location>
        <begin position="1"/>
        <end position="173"/>
    </location>
</feature>
<dbReference type="Gene3D" id="3.50.30.20">
    <property type="entry name" value="Carbamoyl-phosphate synthase small subunit, N-terminal domain"/>
    <property type="match status" value="1"/>
</dbReference>
<dbReference type="GO" id="GO:0004088">
    <property type="term" value="F:carbamoyl-phosphate synthase (glutamine-hydrolyzing) activity"/>
    <property type="evidence" value="ECO:0007669"/>
    <property type="project" value="UniProtKB-UniRule"/>
</dbReference>
<keyword evidence="5 11" id="KW-0547">Nucleotide-binding</keyword>
<feature type="binding site" evidence="11">
    <location>
        <position position="251"/>
    </location>
    <ligand>
        <name>L-glutamine</name>
        <dbReference type="ChEBI" id="CHEBI:58359"/>
    </ligand>
</feature>
<dbReference type="InterPro" id="IPR050472">
    <property type="entry name" value="Anth_synth/Amidotransfase"/>
</dbReference>
<reference evidence="13" key="1">
    <citation type="submission" date="2021-01" db="EMBL/GenBank/DDBJ databases">
        <title>Genome public.</title>
        <authorList>
            <person name="Liu C."/>
            <person name="Sun Q."/>
        </authorList>
    </citation>
    <scope>NUCLEOTIDE SEQUENCE</scope>
    <source>
        <strain evidence="13">M6</strain>
    </source>
</reference>
<dbReference type="InterPro" id="IPR006274">
    <property type="entry name" value="CarbamoylP_synth_ssu"/>
</dbReference>
<evidence type="ECO:0000256" key="3">
    <source>
        <dbReference type="ARBA" id="ARBA00007800"/>
    </source>
</evidence>
<feature type="binding site" evidence="11">
    <location>
        <position position="222"/>
    </location>
    <ligand>
        <name>L-glutamine</name>
        <dbReference type="ChEBI" id="CHEBI:58359"/>
    </ligand>
</feature>
<dbReference type="CDD" id="cd01744">
    <property type="entry name" value="GATase1_CPSase"/>
    <property type="match status" value="1"/>
</dbReference>
<keyword evidence="14" id="KW-1185">Reference proteome</keyword>
<evidence type="ECO:0000256" key="6">
    <source>
        <dbReference type="ARBA" id="ARBA00022840"/>
    </source>
</evidence>
<dbReference type="SUPFAM" id="SSF52021">
    <property type="entry name" value="Carbamoyl phosphate synthetase, small subunit N-terminal domain"/>
    <property type="match status" value="1"/>
</dbReference>
<dbReference type="Pfam" id="PF00988">
    <property type="entry name" value="CPSase_sm_chain"/>
    <property type="match status" value="1"/>
</dbReference>
<feature type="binding site" evidence="11">
    <location>
        <position position="295"/>
    </location>
    <ligand>
        <name>L-glutamine</name>
        <dbReference type="ChEBI" id="CHEBI:58359"/>
    </ligand>
</feature>
<dbReference type="GO" id="GO:0006207">
    <property type="term" value="P:'de novo' pyrimidine nucleobase biosynthetic process"/>
    <property type="evidence" value="ECO:0007669"/>
    <property type="project" value="InterPro"/>
</dbReference>
<evidence type="ECO:0000256" key="2">
    <source>
        <dbReference type="ARBA" id="ARBA00005077"/>
    </source>
</evidence>
<evidence type="ECO:0000256" key="4">
    <source>
        <dbReference type="ARBA" id="ARBA00022598"/>
    </source>
</evidence>
<dbReference type="PRINTS" id="PR00096">
    <property type="entry name" value="GATASE"/>
</dbReference>
<keyword evidence="11" id="KW-0055">Arginine biosynthesis</keyword>
<evidence type="ECO:0000313" key="13">
    <source>
        <dbReference type="EMBL" id="MBK6089425.1"/>
    </source>
</evidence>
<dbReference type="GO" id="GO:0006526">
    <property type="term" value="P:L-arginine biosynthetic process"/>
    <property type="evidence" value="ECO:0007669"/>
    <property type="project" value="UniProtKB-UniRule"/>
</dbReference>
<feature type="domain" description="Carbamoyl-phosphate synthase small subunit N-terminal" evidence="12">
    <location>
        <begin position="3"/>
        <end position="133"/>
    </location>
</feature>
<evidence type="ECO:0000256" key="7">
    <source>
        <dbReference type="ARBA" id="ARBA00022962"/>
    </source>
</evidence>
<keyword evidence="7 11" id="KW-0315">Glutamine amidotransferase</keyword>
<feature type="binding site" evidence="11">
    <location>
        <position position="47"/>
    </location>
    <ligand>
        <name>L-glutamine</name>
        <dbReference type="ChEBI" id="CHEBI:58359"/>
    </ligand>
</feature>
<evidence type="ECO:0000256" key="5">
    <source>
        <dbReference type="ARBA" id="ARBA00022741"/>
    </source>
</evidence>
<gene>
    <name evidence="11 13" type="primary">carA</name>
    <name evidence="13" type="ORF">JKK62_12370</name>
</gene>
<comment type="pathway">
    <text evidence="2 11">Amino-acid biosynthesis; L-arginine biosynthesis; carbamoyl phosphate from bicarbonate: step 1/1.</text>
</comment>
<comment type="similarity">
    <text evidence="3 11">Belongs to the CarA family.</text>
</comment>
<comment type="pathway">
    <text evidence="1 11">Pyrimidine metabolism; UMP biosynthesis via de novo pathway; (S)-dihydroorotate from bicarbonate: step 1/3.</text>
</comment>
<feature type="binding site" evidence="11">
    <location>
        <position position="292"/>
    </location>
    <ligand>
        <name>L-glutamine</name>
        <dbReference type="ChEBI" id="CHEBI:58359"/>
    </ligand>
</feature>
<dbReference type="PRINTS" id="PR00097">
    <property type="entry name" value="ANTSNTHASEII"/>
</dbReference>
<keyword evidence="8 11" id="KW-0665">Pyrimidine biosynthesis</keyword>
<dbReference type="InterPro" id="IPR036480">
    <property type="entry name" value="CarbP_synth_ssu_N_sf"/>
</dbReference>
<dbReference type="GO" id="GO:0005524">
    <property type="term" value="F:ATP binding"/>
    <property type="evidence" value="ECO:0007669"/>
    <property type="project" value="UniProtKB-UniRule"/>
</dbReference>
<dbReference type="NCBIfam" id="NF009475">
    <property type="entry name" value="PRK12838.1"/>
    <property type="match status" value="1"/>
</dbReference>
<keyword evidence="4 11" id="KW-0436">Ligase</keyword>
<comment type="catalytic activity">
    <reaction evidence="9 11">
        <text>hydrogencarbonate + L-glutamine + 2 ATP + H2O = carbamoyl phosphate + L-glutamate + 2 ADP + phosphate + 2 H(+)</text>
        <dbReference type="Rhea" id="RHEA:18633"/>
        <dbReference type="ChEBI" id="CHEBI:15377"/>
        <dbReference type="ChEBI" id="CHEBI:15378"/>
        <dbReference type="ChEBI" id="CHEBI:17544"/>
        <dbReference type="ChEBI" id="CHEBI:29985"/>
        <dbReference type="ChEBI" id="CHEBI:30616"/>
        <dbReference type="ChEBI" id="CHEBI:43474"/>
        <dbReference type="ChEBI" id="CHEBI:58228"/>
        <dbReference type="ChEBI" id="CHEBI:58359"/>
        <dbReference type="ChEBI" id="CHEBI:456216"/>
        <dbReference type="EC" id="6.3.5.5"/>
    </reaction>
</comment>
<feature type="active site" evidence="11">
    <location>
        <position position="334"/>
    </location>
</feature>
<dbReference type="PRINTS" id="PR00099">
    <property type="entry name" value="CPSGATASE"/>
</dbReference>
<dbReference type="NCBIfam" id="TIGR01368">
    <property type="entry name" value="CPSaseIIsmall"/>
    <property type="match status" value="1"/>
</dbReference>
<dbReference type="EMBL" id="JAEQMG010000134">
    <property type="protein sequence ID" value="MBK6089425.1"/>
    <property type="molecule type" value="Genomic_DNA"/>
</dbReference>
<organism evidence="13 14">
    <name type="scientific">Ruminococcus difficilis</name>
    <dbReference type="NCBI Taxonomy" id="2763069"/>
    <lineage>
        <taxon>Bacteria</taxon>
        <taxon>Bacillati</taxon>
        <taxon>Bacillota</taxon>
        <taxon>Clostridia</taxon>
        <taxon>Eubacteriales</taxon>
        <taxon>Oscillospiraceae</taxon>
        <taxon>Ruminococcus</taxon>
    </lineage>
</organism>
<keyword evidence="6 11" id="KW-0067">ATP-binding</keyword>
<proteinExistence type="inferred from homology"/>
<feature type="binding site" evidence="11">
    <location>
        <position position="224"/>
    </location>
    <ligand>
        <name>L-glutamine</name>
        <dbReference type="ChEBI" id="CHEBI:58359"/>
    </ligand>
</feature>
<comment type="caution">
    <text evidence="13">The sequence shown here is derived from an EMBL/GenBank/DDBJ whole genome shotgun (WGS) entry which is preliminary data.</text>
</comment>
<dbReference type="PANTHER" id="PTHR43418">
    <property type="entry name" value="MULTIFUNCTIONAL TRYPTOPHAN BIOSYNTHESIS PROTEIN-RELATED"/>
    <property type="match status" value="1"/>
</dbReference>
<name>A0A934WT83_9FIRM</name>
<dbReference type="PANTHER" id="PTHR43418:SF7">
    <property type="entry name" value="CARBAMOYL-PHOSPHATE SYNTHASE SMALL CHAIN"/>
    <property type="match status" value="1"/>
</dbReference>
<accession>A0A934WT83</accession>
<dbReference type="InterPro" id="IPR029062">
    <property type="entry name" value="Class_I_gatase-like"/>
</dbReference>
<evidence type="ECO:0000256" key="1">
    <source>
        <dbReference type="ARBA" id="ARBA00004812"/>
    </source>
</evidence>
<dbReference type="FunFam" id="3.50.30.20:FF:000001">
    <property type="entry name" value="Carbamoyl-phosphate synthase small chain"/>
    <property type="match status" value="1"/>
</dbReference>
<dbReference type="Proteomes" id="UP000633365">
    <property type="component" value="Unassembled WGS sequence"/>
</dbReference>
<dbReference type="GO" id="GO:0006541">
    <property type="term" value="P:glutamine metabolic process"/>
    <property type="evidence" value="ECO:0007669"/>
    <property type="project" value="InterPro"/>
</dbReference>
<comment type="function">
    <text evidence="11">Small subunit of the glutamine-dependent carbamoyl phosphate synthetase (CPSase). CPSase catalyzes the formation of carbamoyl phosphate from the ammonia moiety of glutamine, carbonate, and phosphate donated by ATP, constituting the first step of 2 biosynthetic pathways, one leading to arginine and/or urea and the other to pyrimidine nucleotides. The small subunit (glutamine amidotransferase) binds and cleaves glutamine to supply the large subunit with the substrate ammonia.</text>
</comment>
<dbReference type="InterPro" id="IPR002474">
    <property type="entry name" value="CarbamoylP_synth_ssu_N"/>
</dbReference>
<evidence type="ECO:0000256" key="8">
    <source>
        <dbReference type="ARBA" id="ARBA00022975"/>
    </source>
</evidence>
<dbReference type="InterPro" id="IPR017926">
    <property type="entry name" value="GATASE"/>
</dbReference>
<dbReference type="Pfam" id="PF00117">
    <property type="entry name" value="GATase"/>
    <property type="match status" value="1"/>
</dbReference>
<evidence type="ECO:0000256" key="10">
    <source>
        <dbReference type="ARBA" id="ARBA00049285"/>
    </source>
</evidence>